<gene>
    <name evidence="1" type="ORF">CEE63_11445</name>
</gene>
<sequence>MTPSNAFRILRIRPLLRLNGTIERLEALHAKCGSCGDESRMSRGCGLSDVEGGVQLTCPACSTTGILTVDQAWILWGEQMRKDRILALAGLEPDDLDRP</sequence>
<dbReference type="EMBL" id="NIVX01000076">
    <property type="protein sequence ID" value="OWQ73764.1"/>
    <property type="molecule type" value="Genomic_DNA"/>
</dbReference>
<name>A0A246I5J8_STEMA</name>
<evidence type="ECO:0000313" key="2">
    <source>
        <dbReference type="Proteomes" id="UP000197090"/>
    </source>
</evidence>
<organism evidence="1 2">
    <name type="scientific">Stenotrophomonas maltophilia</name>
    <name type="common">Pseudomonas maltophilia</name>
    <name type="synonym">Xanthomonas maltophilia</name>
    <dbReference type="NCBI Taxonomy" id="40324"/>
    <lineage>
        <taxon>Bacteria</taxon>
        <taxon>Pseudomonadati</taxon>
        <taxon>Pseudomonadota</taxon>
        <taxon>Gammaproteobacteria</taxon>
        <taxon>Lysobacterales</taxon>
        <taxon>Lysobacteraceae</taxon>
        <taxon>Stenotrophomonas</taxon>
        <taxon>Stenotrophomonas maltophilia group</taxon>
    </lineage>
</organism>
<evidence type="ECO:0000313" key="1">
    <source>
        <dbReference type="EMBL" id="OWQ73764.1"/>
    </source>
</evidence>
<proteinExistence type="predicted"/>
<dbReference type="AlphaFoldDB" id="A0A246I5J8"/>
<reference evidence="1 2" key="1">
    <citation type="submission" date="2017-06" db="EMBL/GenBank/DDBJ databases">
        <authorList>
            <person name="Kim H.J."/>
            <person name="Triplett B.A."/>
        </authorList>
    </citation>
    <scope>NUCLEOTIDE SEQUENCE [LARGE SCALE GENOMIC DNA]</scope>
    <source>
        <strain evidence="1 2">594</strain>
    </source>
</reference>
<dbReference type="Proteomes" id="UP000197090">
    <property type="component" value="Unassembled WGS sequence"/>
</dbReference>
<comment type="caution">
    <text evidence="1">The sequence shown here is derived from an EMBL/GenBank/DDBJ whole genome shotgun (WGS) entry which is preliminary data.</text>
</comment>
<protein>
    <submittedName>
        <fullName evidence="1">Uncharacterized protein</fullName>
    </submittedName>
</protein>
<accession>A0A246I5J8</accession>